<keyword evidence="6" id="KW-0520">NAD</keyword>
<comment type="caution">
    <text evidence="9">The sequence shown here is derived from an EMBL/GenBank/DDBJ whole genome shotgun (WGS) entry which is preliminary data.</text>
</comment>
<accession>A0AAN6DW80</accession>
<dbReference type="InterPro" id="IPR020843">
    <property type="entry name" value="ER"/>
</dbReference>
<evidence type="ECO:0000256" key="3">
    <source>
        <dbReference type="ARBA" id="ARBA00022723"/>
    </source>
</evidence>
<dbReference type="Pfam" id="PF08240">
    <property type="entry name" value="ADH_N"/>
    <property type="match status" value="1"/>
</dbReference>
<dbReference type="InterPro" id="IPR013149">
    <property type="entry name" value="ADH-like_C"/>
</dbReference>
<dbReference type="SUPFAM" id="SSF51735">
    <property type="entry name" value="NAD(P)-binding Rossmann-fold domains"/>
    <property type="match status" value="1"/>
</dbReference>
<dbReference type="InterPro" id="IPR002328">
    <property type="entry name" value="ADH_Zn_CS"/>
</dbReference>
<dbReference type="EMBL" id="MU404354">
    <property type="protein sequence ID" value="KAI1612559.1"/>
    <property type="molecule type" value="Genomic_DNA"/>
</dbReference>
<sequence>MAQDKTMKAVRWHPDTKKVQVDNIPIPKPDNDLMLVRTIGSGLCHSEMLVLHGTFQLPQPTTLGHEAVGEVVELGSDVSGFKVGDKVGFLNGLRSCWKCDGCKVHYGFCQSEKFTMQGFSAADGFLAEYCLVDPNAAFNLPDGIDIVKFAPLCCAGITAYNGVKKADLKPGQWLAVIGCGGLGQLALRYAKALDLNVIGIDVNDEVLATAKKAGIEHTINSRSTPDVAGEIQKIAGSLADAVVVYTAVKAGFDLAPKLIKIGARFVAVGCPPGEVSFNPVELALGRYSLQGANNHGTPKQLRECADFTTANNIESPVQLFKIDEIGDMIDMMEEGRMAGKRLVVDFS</sequence>
<gene>
    <name evidence="9" type="ORF">EDD36DRAFT_474712</name>
</gene>
<dbReference type="Pfam" id="PF00107">
    <property type="entry name" value="ADH_zinc_N"/>
    <property type="match status" value="1"/>
</dbReference>
<dbReference type="PANTHER" id="PTHR42940">
    <property type="entry name" value="ALCOHOL DEHYDROGENASE 1-RELATED"/>
    <property type="match status" value="1"/>
</dbReference>
<protein>
    <submittedName>
        <fullName evidence="9">Chaperonin 10-like protein</fullName>
    </submittedName>
</protein>
<dbReference type="GO" id="GO:0008270">
    <property type="term" value="F:zinc ion binding"/>
    <property type="evidence" value="ECO:0007669"/>
    <property type="project" value="InterPro"/>
</dbReference>
<dbReference type="SMART" id="SM00829">
    <property type="entry name" value="PKS_ER"/>
    <property type="match status" value="1"/>
</dbReference>
<dbReference type="Proteomes" id="UP001203852">
    <property type="component" value="Unassembled WGS sequence"/>
</dbReference>
<dbReference type="GO" id="GO:0018455">
    <property type="term" value="F:alcohol dehydrogenase [NAD(P)+] activity"/>
    <property type="evidence" value="ECO:0007669"/>
    <property type="project" value="UniProtKB-ARBA"/>
</dbReference>
<dbReference type="SUPFAM" id="SSF50129">
    <property type="entry name" value="GroES-like"/>
    <property type="match status" value="1"/>
</dbReference>
<keyword evidence="10" id="KW-1185">Reference proteome</keyword>
<organism evidence="9 10">
    <name type="scientific">Exophiala viscosa</name>
    <dbReference type="NCBI Taxonomy" id="2486360"/>
    <lineage>
        <taxon>Eukaryota</taxon>
        <taxon>Fungi</taxon>
        <taxon>Dikarya</taxon>
        <taxon>Ascomycota</taxon>
        <taxon>Pezizomycotina</taxon>
        <taxon>Eurotiomycetes</taxon>
        <taxon>Chaetothyriomycetidae</taxon>
        <taxon>Chaetothyriales</taxon>
        <taxon>Herpotrichiellaceae</taxon>
        <taxon>Exophiala</taxon>
    </lineage>
</organism>
<evidence type="ECO:0000256" key="4">
    <source>
        <dbReference type="ARBA" id="ARBA00022833"/>
    </source>
</evidence>
<evidence type="ECO:0000256" key="6">
    <source>
        <dbReference type="ARBA" id="ARBA00023027"/>
    </source>
</evidence>
<evidence type="ECO:0000256" key="1">
    <source>
        <dbReference type="ARBA" id="ARBA00001947"/>
    </source>
</evidence>
<evidence type="ECO:0000256" key="7">
    <source>
        <dbReference type="RuleBase" id="RU361277"/>
    </source>
</evidence>
<evidence type="ECO:0000313" key="10">
    <source>
        <dbReference type="Proteomes" id="UP001203852"/>
    </source>
</evidence>
<comment type="similarity">
    <text evidence="2 7">Belongs to the zinc-containing alcohol dehydrogenase family.</text>
</comment>
<evidence type="ECO:0000256" key="2">
    <source>
        <dbReference type="ARBA" id="ARBA00008072"/>
    </source>
</evidence>
<name>A0AAN6DW80_9EURO</name>
<evidence type="ECO:0000313" key="9">
    <source>
        <dbReference type="EMBL" id="KAI1612559.1"/>
    </source>
</evidence>
<dbReference type="InterPro" id="IPR011032">
    <property type="entry name" value="GroES-like_sf"/>
</dbReference>
<dbReference type="InterPro" id="IPR013154">
    <property type="entry name" value="ADH-like_N"/>
</dbReference>
<dbReference type="Gene3D" id="3.90.180.10">
    <property type="entry name" value="Medium-chain alcohol dehydrogenases, catalytic domain"/>
    <property type="match status" value="1"/>
</dbReference>
<dbReference type="Gene3D" id="3.40.50.720">
    <property type="entry name" value="NAD(P)-binding Rossmann-like Domain"/>
    <property type="match status" value="1"/>
</dbReference>
<feature type="domain" description="Enoyl reductase (ER)" evidence="8">
    <location>
        <begin position="5"/>
        <end position="343"/>
    </location>
</feature>
<dbReference type="AlphaFoldDB" id="A0AAN6DW80"/>
<dbReference type="PROSITE" id="PS00059">
    <property type="entry name" value="ADH_ZINC"/>
    <property type="match status" value="1"/>
</dbReference>
<reference evidence="9" key="1">
    <citation type="journal article" date="2022" name="bioRxiv">
        <title>Deciphering the potential niche of two novel black yeast fungi from a biological soil crust based on their genomes, phenotypes, and melanin regulation.</title>
        <authorList>
            <consortium name="DOE Joint Genome Institute"/>
            <person name="Carr E.C."/>
            <person name="Barton Q."/>
            <person name="Grambo S."/>
            <person name="Sullivan M."/>
            <person name="Renfro C.M."/>
            <person name="Kuo A."/>
            <person name="Pangilinan J."/>
            <person name="Lipzen A."/>
            <person name="Keymanesh K."/>
            <person name="Savage E."/>
            <person name="Barry K."/>
            <person name="Grigoriev I.V."/>
            <person name="Riekhof W.R."/>
            <person name="Harris S.S."/>
        </authorList>
    </citation>
    <scope>NUCLEOTIDE SEQUENCE</scope>
    <source>
        <strain evidence="9">JF 03-4F</strain>
    </source>
</reference>
<keyword evidence="5" id="KW-0560">Oxidoreductase</keyword>
<comment type="cofactor">
    <cofactor evidence="1 7">
        <name>Zn(2+)</name>
        <dbReference type="ChEBI" id="CHEBI:29105"/>
    </cofactor>
</comment>
<dbReference type="InterPro" id="IPR036291">
    <property type="entry name" value="NAD(P)-bd_dom_sf"/>
</dbReference>
<dbReference type="PANTHER" id="PTHR42940:SF8">
    <property type="entry name" value="VACUOLAR PROTEIN SORTING-ASSOCIATED PROTEIN 11"/>
    <property type="match status" value="1"/>
</dbReference>
<keyword evidence="4 7" id="KW-0862">Zinc</keyword>
<keyword evidence="3 7" id="KW-0479">Metal-binding</keyword>
<proteinExistence type="inferred from homology"/>
<evidence type="ECO:0000259" key="8">
    <source>
        <dbReference type="SMART" id="SM00829"/>
    </source>
</evidence>
<dbReference type="FunFam" id="3.40.50.720:FF:000039">
    <property type="entry name" value="Alcohol dehydrogenase AdhP"/>
    <property type="match status" value="1"/>
</dbReference>
<evidence type="ECO:0000256" key="5">
    <source>
        <dbReference type="ARBA" id="ARBA00023002"/>
    </source>
</evidence>